<protein>
    <submittedName>
        <fullName evidence="2">Uncharacterized protein</fullName>
    </submittedName>
</protein>
<evidence type="ECO:0000313" key="2">
    <source>
        <dbReference type="EMBL" id="HIX06344.1"/>
    </source>
</evidence>
<reference evidence="2" key="2">
    <citation type="submission" date="2021-04" db="EMBL/GenBank/DDBJ databases">
        <authorList>
            <person name="Gilroy R."/>
        </authorList>
    </citation>
    <scope>NUCLEOTIDE SEQUENCE</scope>
    <source>
        <strain evidence="2">2239</strain>
    </source>
</reference>
<sequence>MIWPPAPKTRKKTGAPDTAPRETIQYIGLPSHFLDFKRSNRIFFMFIALSIWKFFYAGFVASHRLHISLEQTMLPHWGIPLLVFVQRFFERRFLSLPCG</sequence>
<name>A0A9D1V5V3_9FIRM</name>
<keyword evidence="1" id="KW-0812">Transmembrane</keyword>
<proteinExistence type="predicted"/>
<dbReference type="Proteomes" id="UP000824193">
    <property type="component" value="Unassembled WGS sequence"/>
</dbReference>
<feature type="transmembrane region" description="Helical" evidence="1">
    <location>
        <begin position="42"/>
        <end position="61"/>
    </location>
</feature>
<reference evidence="2" key="1">
    <citation type="journal article" date="2021" name="PeerJ">
        <title>Extensive microbial diversity within the chicken gut microbiome revealed by metagenomics and culture.</title>
        <authorList>
            <person name="Gilroy R."/>
            <person name="Ravi A."/>
            <person name="Getino M."/>
            <person name="Pursley I."/>
            <person name="Horton D.L."/>
            <person name="Alikhan N.F."/>
            <person name="Baker D."/>
            <person name="Gharbi K."/>
            <person name="Hall N."/>
            <person name="Watson M."/>
            <person name="Adriaenssens E.M."/>
            <person name="Foster-Nyarko E."/>
            <person name="Jarju S."/>
            <person name="Secka A."/>
            <person name="Antonio M."/>
            <person name="Oren A."/>
            <person name="Chaudhuri R.R."/>
            <person name="La Ragione R."/>
            <person name="Hildebrand F."/>
            <person name="Pallen M.J."/>
        </authorList>
    </citation>
    <scope>NUCLEOTIDE SEQUENCE</scope>
    <source>
        <strain evidence="2">2239</strain>
    </source>
</reference>
<comment type="caution">
    <text evidence="2">The sequence shown here is derived from an EMBL/GenBank/DDBJ whole genome shotgun (WGS) entry which is preliminary data.</text>
</comment>
<gene>
    <name evidence="2" type="ORF">H9865_09680</name>
</gene>
<keyword evidence="1" id="KW-1133">Transmembrane helix</keyword>
<organism evidence="2 3">
    <name type="scientific">Candidatus Allofournierella pullicola</name>
    <dbReference type="NCBI Taxonomy" id="2838596"/>
    <lineage>
        <taxon>Bacteria</taxon>
        <taxon>Bacillati</taxon>
        <taxon>Bacillota</taxon>
        <taxon>Clostridia</taxon>
        <taxon>Eubacteriales</taxon>
        <taxon>Oscillospiraceae</taxon>
        <taxon>Allofournierella</taxon>
    </lineage>
</organism>
<dbReference type="AlphaFoldDB" id="A0A9D1V5V3"/>
<accession>A0A9D1V5V3</accession>
<dbReference type="EMBL" id="DXFW01000034">
    <property type="protein sequence ID" value="HIX06344.1"/>
    <property type="molecule type" value="Genomic_DNA"/>
</dbReference>
<evidence type="ECO:0000313" key="3">
    <source>
        <dbReference type="Proteomes" id="UP000824193"/>
    </source>
</evidence>
<evidence type="ECO:0000256" key="1">
    <source>
        <dbReference type="SAM" id="Phobius"/>
    </source>
</evidence>
<keyword evidence="1" id="KW-0472">Membrane</keyword>